<evidence type="ECO:0000256" key="3">
    <source>
        <dbReference type="SAM" id="Phobius"/>
    </source>
</evidence>
<keyword evidence="3" id="KW-1133">Transmembrane helix</keyword>
<accession>A0AAV1JMD3</accession>
<dbReference type="GO" id="GO:0005581">
    <property type="term" value="C:collagen trimer"/>
    <property type="evidence" value="ECO:0007669"/>
    <property type="project" value="UniProtKB-KW"/>
</dbReference>
<feature type="region of interest" description="Disordered" evidence="2">
    <location>
        <begin position="135"/>
        <end position="331"/>
    </location>
</feature>
<dbReference type="SUPFAM" id="SSF56436">
    <property type="entry name" value="C-type lectin-like"/>
    <property type="match status" value="1"/>
</dbReference>
<feature type="compositionally biased region" description="Low complexity" evidence="2">
    <location>
        <begin position="147"/>
        <end position="166"/>
    </location>
</feature>
<feature type="compositionally biased region" description="Pro residues" evidence="2">
    <location>
        <begin position="548"/>
        <end position="560"/>
    </location>
</feature>
<feature type="region of interest" description="Disordered" evidence="2">
    <location>
        <begin position="69"/>
        <end position="120"/>
    </location>
</feature>
<feature type="compositionally biased region" description="Polar residues" evidence="2">
    <location>
        <begin position="111"/>
        <end position="120"/>
    </location>
</feature>
<evidence type="ECO:0000313" key="7">
    <source>
        <dbReference type="Proteomes" id="UP001497472"/>
    </source>
</evidence>
<dbReference type="EMBL" id="CAVLEF010000083">
    <property type="protein sequence ID" value="CAK1550591.1"/>
    <property type="molecule type" value="Genomic_DNA"/>
</dbReference>
<dbReference type="InterPro" id="IPR016186">
    <property type="entry name" value="C-type_lectin-like/link_sf"/>
</dbReference>
<keyword evidence="3" id="KW-0472">Membrane</keyword>
<protein>
    <recommendedName>
        <fullName evidence="8">Collagen alpha-1(XV) chain</fullName>
    </recommendedName>
</protein>
<evidence type="ECO:0000256" key="1">
    <source>
        <dbReference type="ARBA" id="ARBA00023119"/>
    </source>
</evidence>
<feature type="compositionally biased region" description="Basic and acidic residues" evidence="2">
    <location>
        <begin position="421"/>
        <end position="438"/>
    </location>
</feature>
<evidence type="ECO:0000313" key="6">
    <source>
        <dbReference type="EMBL" id="CAK1550591.1"/>
    </source>
</evidence>
<dbReference type="Pfam" id="PF20010">
    <property type="entry name" value="Collagen_trimer"/>
    <property type="match status" value="1"/>
</dbReference>
<feature type="compositionally biased region" description="Basic and acidic residues" evidence="2">
    <location>
        <begin position="308"/>
        <end position="317"/>
    </location>
</feature>
<gene>
    <name evidence="6" type="ORF">LNINA_LOCUS9809</name>
</gene>
<feature type="compositionally biased region" description="Low complexity" evidence="2">
    <location>
        <begin position="475"/>
        <end position="492"/>
    </location>
</feature>
<dbReference type="PANTHER" id="PTHR24023">
    <property type="entry name" value="COLLAGEN ALPHA"/>
    <property type="match status" value="1"/>
</dbReference>
<evidence type="ECO:0000259" key="5">
    <source>
        <dbReference type="Pfam" id="PF20010"/>
    </source>
</evidence>
<dbReference type="InterPro" id="IPR045463">
    <property type="entry name" value="XV/XVIII_trimerization_dom"/>
</dbReference>
<dbReference type="InterPro" id="IPR050149">
    <property type="entry name" value="Collagen_superfamily"/>
</dbReference>
<dbReference type="Gene3D" id="3.40.1620.70">
    <property type="match status" value="1"/>
</dbReference>
<keyword evidence="7" id="KW-1185">Reference proteome</keyword>
<feature type="compositionally biased region" description="Basic and acidic residues" evidence="2">
    <location>
        <begin position="348"/>
        <end position="367"/>
    </location>
</feature>
<evidence type="ECO:0000256" key="2">
    <source>
        <dbReference type="SAM" id="MobiDB-lite"/>
    </source>
</evidence>
<feature type="compositionally biased region" description="Basic and acidic residues" evidence="2">
    <location>
        <begin position="82"/>
        <end position="93"/>
    </location>
</feature>
<keyword evidence="3" id="KW-0812">Transmembrane</keyword>
<dbReference type="AlphaFoldDB" id="A0AAV1JMD3"/>
<dbReference type="PANTHER" id="PTHR24023:SF1082">
    <property type="entry name" value="COLLAGEN TRIPLE HELIX REPEAT"/>
    <property type="match status" value="1"/>
</dbReference>
<feature type="compositionally biased region" description="Pro residues" evidence="2">
    <location>
        <begin position="445"/>
        <end position="462"/>
    </location>
</feature>
<dbReference type="InterPro" id="IPR016187">
    <property type="entry name" value="CTDL_fold"/>
</dbReference>
<dbReference type="InterPro" id="IPR010515">
    <property type="entry name" value="Collagenase_NC10/endostatin"/>
</dbReference>
<proteinExistence type="predicted"/>
<feature type="transmembrane region" description="Helical" evidence="3">
    <location>
        <begin position="12"/>
        <end position="35"/>
    </location>
</feature>
<sequence length="929" mass="96039">MAMVISQTTKAAIGGFLALMILGAVLVVGAAFGWFDPKREDEDTPAKISARLQGRTSFVTHRAVNPDENRLPVVSHPSPFVHKGEKGDTRLAESVDGDLGPSGEAGKPDRPNTNLQVSPQCKCSINDISVMLASMPNIRSPPGPQGPTGADGTTGAPGKTGQTGEQGPPGPLGAKGDRGERGDAGTPGVEGQPGPKGEPGSDGTPGVQGPPGPPGSPGLATGFTESTGLYGTDRGLAGPPGDRGPMGLAGPPGERGYTGNKGEKGLHGSKGDKGERGFTGPRGPHGAKGERGQPGKDGLPGLPGPHGRPSEKGEKGGRGLPGPPGPAITAVSDNSVLGDLARIGPRDIAKLKGDKGERGEKGEKGTRGIEGPQGFPGNDGKPGERGDIGPSGLPGTQGAAGLMGPKGDKGDAGPPGPVAISRDEAVVMTKGDKGEPGPRGKRGHPGPPGPRGAPGLPGPPGIPGTNGVSGDIGLPGWTGPPGIAGPPGAQGPKGEKGDPGIALADLEKIKGDKGDRGLDGTPGTPGRDGPRGPPGPPGTTSNVQYIPVPGPPGPPGPPGTSNPDLPLDTLTDSPGINRLETASGKPRDALQILKNLNHLMQYRQGSYHFAEPLDSLNENGDFDDEEDGRTIIGTVLYKTTDSLLKILEMSVYSLCQQLGAKNPRGTLAYVIQEQALLIRVNNGWQYVSMGSLLAVHNSPGNGPTRTPLQNILETSSLVHHKNPVGEGPVLRLAALNEPHTGDMHGVSSTNYECHRQAQRAGLDGTFRAFISSRVQNIDSIVSWVDREIPVVNIRGDVLFNSWGEMFDGSGALFAHAPRIYSFSGKNVLTDPGWSQKAVWHGASPNGEPAMDAYCDAWHSSNPEKFGLASSLRSNKLLDQETYSCSSRLIVLCIEATPVDTARRKKRSKYRADKLLFLKDIEQRNETRVI</sequence>
<feature type="region of interest" description="Disordered" evidence="2">
    <location>
        <begin position="348"/>
        <end position="583"/>
    </location>
</feature>
<dbReference type="GO" id="GO:0031012">
    <property type="term" value="C:extracellular matrix"/>
    <property type="evidence" value="ECO:0007669"/>
    <property type="project" value="TreeGrafter"/>
</dbReference>
<reference evidence="6 7" key="1">
    <citation type="submission" date="2023-11" db="EMBL/GenBank/DDBJ databases">
        <authorList>
            <person name="Okamura Y."/>
        </authorList>
    </citation>
    <scope>NUCLEOTIDE SEQUENCE [LARGE SCALE GENOMIC DNA]</scope>
</reference>
<dbReference type="Gene3D" id="3.10.100.10">
    <property type="entry name" value="Mannose-Binding Protein A, subunit A"/>
    <property type="match status" value="1"/>
</dbReference>
<dbReference type="Pfam" id="PF06482">
    <property type="entry name" value="Endostatin"/>
    <property type="match status" value="1"/>
</dbReference>
<feature type="compositionally biased region" description="Basic and acidic residues" evidence="2">
    <location>
        <begin position="261"/>
        <end position="276"/>
    </location>
</feature>
<feature type="domain" description="Collagenase NC10/endostatin" evidence="4">
    <location>
        <begin position="730"/>
        <end position="895"/>
    </location>
</feature>
<name>A0AAV1JMD3_9NEOP</name>
<comment type="caution">
    <text evidence="6">The sequence shown here is derived from an EMBL/GenBank/DDBJ whole genome shotgun (WGS) entry which is preliminary data.</text>
</comment>
<evidence type="ECO:0008006" key="8">
    <source>
        <dbReference type="Google" id="ProtNLM"/>
    </source>
</evidence>
<feature type="domain" description="Collagen type XV/XVIII trimerization" evidence="5">
    <location>
        <begin position="662"/>
        <end position="693"/>
    </location>
</feature>
<dbReference type="Proteomes" id="UP001497472">
    <property type="component" value="Unassembled WGS sequence"/>
</dbReference>
<organism evidence="6 7">
    <name type="scientific">Leptosia nina</name>
    <dbReference type="NCBI Taxonomy" id="320188"/>
    <lineage>
        <taxon>Eukaryota</taxon>
        <taxon>Metazoa</taxon>
        <taxon>Ecdysozoa</taxon>
        <taxon>Arthropoda</taxon>
        <taxon>Hexapoda</taxon>
        <taxon>Insecta</taxon>
        <taxon>Pterygota</taxon>
        <taxon>Neoptera</taxon>
        <taxon>Endopterygota</taxon>
        <taxon>Lepidoptera</taxon>
        <taxon>Glossata</taxon>
        <taxon>Ditrysia</taxon>
        <taxon>Papilionoidea</taxon>
        <taxon>Pieridae</taxon>
        <taxon>Pierinae</taxon>
        <taxon>Leptosia</taxon>
    </lineage>
</organism>
<keyword evidence="1" id="KW-0176">Collagen</keyword>
<feature type="compositionally biased region" description="Basic and acidic residues" evidence="2">
    <location>
        <begin position="505"/>
        <end position="518"/>
    </location>
</feature>
<evidence type="ECO:0000259" key="4">
    <source>
        <dbReference type="Pfam" id="PF06482"/>
    </source>
</evidence>
<dbReference type="InterPro" id="IPR008160">
    <property type="entry name" value="Collagen"/>
</dbReference>
<dbReference type="Pfam" id="PF01391">
    <property type="entry name" value="Collagen"/>
    <property type="match status" value="4"/>
</dbReference>
<dbReference type="GO" id="GO:0005615">
    <property type="term" value="C:extracellular space"/>
    <property type="evidence" value="ECO:0007669"/>
    <property type="project" value="TreeGrafter"/>
</dbReference>